<keyword evidence="4" id="KW-1185">Reference proteome</keyword>
<organism evidence="3 4">
    <name type="scientific">Linnemannia gamsii</name>
    <dbReference type="NCBI Taxonomy" id="64522"/>
    <lineage>
        <taxon>Eukaryota</taxon>
        <taxon>Fungi</taxon>
        <taxon>Fungi incertae sedis</taxon>
        <taxon>Mucoromycota</taxon>
        <taxon>Mortierellomycotina</taxon>
        <taxon>Mortierellomycetes</taxon>
        <taxon>Mortierellales</taxon>
        <taxon>Mortierellaceae</taxon>
        <taxon>Linnemannia</taxon>
    </lineage>
</organism>
<feature type="region of interest" description="Disordered" evidence="1">
    <location>
        <begin position="1"/>
        <end position="21"/>
    </location>
</feature>
<evidence type="ECO:0000313" key="3">
    <source>
        <dbReference type="EMBL" id="KAG0277411.1"/>
    </source>
</evidence>
<evidence type="ECO:0000256" key="1">
    <source>
        <dbReference type="SAM" id="MobiDB-lite"/>
    </source>
</evidence>
<gene>
    <name evidence="3" type="ORF">BGZ96_002879</name>
</gene>
<feature type="compositionally biased region" description="Low complexity" evidence="1">
    <location>
        <begin position="396"/>
        <end position="409"/>
    </location>
</feature>
<sequence length="518" mass="56418">MSRNTASKPTVAPPVEENTSFLPDSVEDFTKKSPFNLPEPVYIVPSQVLQDPISCLIGRWKRLGDFIAILEYSFTCTSQRPSNWIPKSHMVELGTYFEIPELNHLGRKKRIAIVFQRYFVELSNSSLPYLPFCEKLDLLTRDDAAILATLPPLIPTSATTTTTTTSKTFGPHSPPTPSQVLLATPIPTDVNAFPKGVRWIIVAKAVFNDIAGQFHKQISGLCVLEFELVTPPAVESPTASPSSSPPNSSPSSSSSSQSPPSPEGLKWKTTDNTYILNVFSVDQEYSTSPLRCAEGHHANNSELQYGLTLKLGIDKTNPQSYFAFRSPRNDYKDDPSTFSMNSVEQSSECSIHSLKVTTHSLPRSNKLIFQNVEYLPAQKSLRKKSLRKMSLRKKSAPLSSSSMLRSILPAPTPPISITPDISHSKINSCTSPSGSGLLSSSSASASASRSPSPPSLGCNPPSMSGVSPVASSTTMPTIHCPRSNCESVFGSTKALKAHLENIHDNPTVYSCEKRELSE</sequence>
<dbReference type="Proteomes" id="UP001194696">
    <property type="component" value="Unassembled WGS sequence"/>
</dbReference>
<dbReference type="PROSITE" id="PS00028">
    <property type="entry name" value="ZINC_FINGER_C2H2_1"/>
    <property type="match status" value="1"/>
</dbReference>
<feature type="compositionally biased region" description="Polar residues" evidence="1">
    <location>
        <begin position="461"/>
        <end position="476"/>
    </location>
</feature>
<dbReference type="EMBL" id="JAAAIM010001571">
    <property type="protein sequence ID" value="KAG0277411.1"/>
    <property type="molecule type" value="Genomic_DNA"/>
</dbReference>
<protein>
    <recommendedName>
        <fullName evidence="2">C2H2-type domain-containing protein</fullName>
    </recommendedName>
</protein>
<reference evidence="3 4" key="1">
    <citation type="journal article" date="2020" name="Fungal Divers.">
        <title>Resolving the Mortierellaceae phylogeny through synthesis of multi-gene phylogenetics and phylogenomics.</title>
        <authorList>
            <person name="Vandepol N."/>
            <person name="Liber J."/>
            <person name="Desiro A."/>
            <person name="Na H."/>
            <person name="Kennedy M."/>
            <person name="Barry K."/>
            <person name="Grigoriev I.V."/>
            <person name="Miller A.N."/>
            <person name="O'Donnell K."/>
            <person name="Stajich J.E."/>
            <person name="Bonito G."/>
        </authorList>
    </citation>
    <scope>NUCLEOTIDE SEQUENCE [LARGE SCALE GENOMIC DNA]</scope>
    <source>
        <strain evidence="3 4">AD045</strain>
    </source>
</reference>
<accession>A0ABQ7JJZ4</accession>
<feature type="domain" description="C2H2-type" evidence="2">
    <location>
        <begin position="480"/>
        <end position="503"/>
    </location>
</feature>
<dbReference type="InterPro" id="IPR013087">
    <property type="entry name" value="Znf_C2H2_type"/>
</dbReference>
<evidence type="ECO:0000313" key="4">
    <source>
        <dbReference type="Proteomes" id="UP001194696"/>
    </source>
</evidence>
<feature type="compositionally biased region" description="Low complexity" evidence="1">
    <location>
        <begin position="249"/>
        <end position="258"/>
    </location>
</feature>
<proteinExistence type="predicted"/>
<feature type="region of interest" description="Disordered" evidence="1">
    <location>
        <begin position="383"/>
        <end position="476"/>
    </location>
</feature>
<feature type="region of interest" description="Disordered" evidence="1">
    <location>
        <begin position="233"/>
        <end position="267"/>
    </location>
</feature>
<feature type="compositionally biased region" description="Basic residues" evidence="1">
    <location>
        <begin position="383"/>
        <end position="395"/>
    </location>
</feature>
<feature type="compositionally biased region" description="Low complexity" evidence="1">
    <location>
        <begin position="431"/>
        <end position="450"/>
    </location>
</feature>
<name>A0ABQ7JJZ4_9FUNG</name>
<evidence type="ECO:0000259" key="2">
    <source>
        <dbReference type="PROSITE" id="PS00028"/>
    </source>
</evidence>
<comment type="caution">
    <text evidence="3">The sequence shown here is derived from an EMBL/GenBank/DDBJ whole genome shotgun (WGS) entry which is preliminary data.</text>
</comment>